<reference evidence="2" key="1">
    <citation type="submission" date="2016-11" db="EMBL/GenBank/DDBJ databases">
        <authorList>
            <person name="Varghese N."/>
            <person name="Submissions S."/>
        </authorList>
    </citation>
    <scope>NUCLEOTIDE SEQUENCE [LARGE SCALE GENOMIC DNA]</scope>
    <source>
        <strain evidence="2">DSM 24579</strain>
    </source>
</reference>
<accession>A0A1M5E735</accession>
<proteinExistence type="predicted"/>
<dbReference type="EMBL" id="FQVT01000002">
    <property type="protein sequence ID" value="SHF75078.1"/>
    <property type="molecule type" value="Genomic_DNA"/>
</dbReference>
<protein>
    <submittedName>
        <fullName evidence="1">Putative addiction module component</fullName>
    </submittedName>
</protein>
<evidence type="ECO:0000313" key="2">
    <source>
        <dbReference type="Proteomes" id="UP000183945"/>
    </source>
</evidence>
<dbReference type="AlphaFoldDB" id="A0A1M5E735"/>
<evidence type="ECO:0000313" key="1">
    <source>
        <dbReference type="EMBL" id="SHF75078.1"/>
    </source>
</evidence>
<dbReference type="Proteomes" id="UP000183945">
    <property type="component" value="Unassembled WGS sequence"/>
</dbReference>
<dbReference type="RefSeq" id="WP_072877357.1">
    <property type="nucleotide sequence ID" value="NZ_FQVT01000002.1"/>
</dbReference>
<sequence>MEITVNIKEQSKIATFLNLIKKIDYVKIVSVKEESQELPTEHKDLLDKRLQRIENGETTFKSWDLIKEKYEDKAV</sequence>
<dbReference type="STRING" id="1073325.SAMN05444483_102262"/>
<dbReference type="OrthoDB" id="1122396at2"/>
<gene>
    <name evidence="1" type="ORF">SAMN05444483_102262</name>
</gene>
<keyword evidence="2" id="KW-1185">Reference proteome</keyword>
<name>A0A1M5E735_SALEC</name>
<dbReference type="Pfam" id="PF09720">
    <property type="entry name" value="Unstab_antitox"/>
    <property type="match status" value="1"/>
</dbReference>
<dbReference type="InterPro" id="IPR013406">
    <property type="entry name" value="CHP02574_addiction_mod"/>
</dbReference>
<organism evidence="1 2">
    <name type="scientific">Salegentibacter echinorum</name>
    <dbReference type="NCBI Taxonomy" id="1073325"/>
    <lineage>
        <taxon>Bacteria</taxon>
        <taxon>Pseudomonadati</taxon>
        <taxon>Bacteroidota</taxon>
        <taxon>Flavobacteriia</taxon>
        <taxon>Flavobacteriales</taxon>
        <taxon>Flavobacteriaceae</taxon>
        <taxon>Salegentibacter</taxon>
    </lineage>
</organism>